<name>A0ABV0RCP5_9TELE</name>
<dbReference type="Proteomes" id="UP001434883">
    <property type="component" value="Unassembled WGS sequence"/>
</dbReference>
<gene>
    <name evidence="1" type="ORF">XENOCAPTIV_018163</name>
</gene>
<accession>A0ABV0RCP5</accession>
<reference evidence="1 2" key="1">
    <citation type="submission" date="2021-06" db="EMBL/GenBank/DDBJ databases">
        <authorList>
            <person name="Palmer J.M."/>
        </authorList>
    </citation>
    <scope>NUCLEOTIDE SEQUENCE [LARGE SCALE GENOMIC DNA]</scope>
    <source>
        <strain evidence="1 2">XC_2019</strain>
        <tissue evidence="1">Muscle</tissue>
    </source>
</reference>
<evidence type="ECO:0000313" key="2">
    <source>
        <dbReference type="Proteomes" id="UP001434883"/>
    </source>
</evidence>
<protein>
    <submittedName>
        <fullName evidence="1">Uncharacterized protein</fullName>
    </submittedName>
</protein>
<organism evidence="1 2">
    <name type="scientific">Xenoophorus captivus</name>
    <dbReference type="NCBI Taxonomy" id="1517983"/>
    <lineage>
        <taxon>Eukaryota</taxon>
        <taxon>Metazoa</taxon>
        <taxon>Chordata</taxon>
        <taxon>Craniata</taxon>
        <taxon>Vertebrata</taxon>
        <taxon>Euteleostomi</taxon>
        <taxon>Actinopterygii</taxon>
        <taxon>Neopterygii</taxon>
        <taxon>Teleostei</taxon>
        <taxon>Neoteleostei</taxon>
        <taxon>Acanthomorphata</taxon>
        <taxon>Ovalentaria</taxon>
        <taxon>Atherinomorphae</taxon>
        <taxon>Cyprinodontiformes</taxon>
        <taxon>Goodeidae</taxon>
        <taxon>Xenoophorus</taxon>
    </lineage>
</organism>
<evidence type="ECO:0000313" key="1">
    <source>
        <dbReference type="EMBL" id="MEQ2205914.1"/>
    </source>
</evidence>
<proteinExistence type="predicted"/>
<comment type="caution">
    <text evidence="1">The sequence shown here is derived from an EMBL/GenBank/DDBJ whole genome shotgun (WGS) entry which is preliminary data.</text>
</comment>
<sequence length="71" mass="7851">VVLVDSGADLLDSSFAKRLGLLTGLPQPLEAIALDGKLLRRVTHHITSVTLTFPDNHREELNFHVFSSPHH</sequence>
<keyword evidence="2" id="KW-1185">Reference proteome</keyword>
<dbReference type="EMBL" id="JAHRIN010042390">
    <property type="protein sequence ID" value="MEQ2205914.1"/>
    <property type="molecule type" value="Genomic_DNA"/>
</dbReference>
<feature type="non-terminal residue" evidence="1">
    <location>
        <position position="1"/>
    </location>
</feature>